<reference evidence="2 3" key="1">
    <citation type="submission" date="2023-07" db="EMBL/GenBank/DDBJ databases">
        <title>Sorghum-associated microbial communities from plants grown in Nebraska, USA.</title>
        <authorList>
            <person name="Schachtman D."/>
        </authorList>
    </citation>
    <scope>NUCLEOTIDE SEQUENCE [LARGE SCALE GENOMIC DNA]</scope>
    <source>
        <strain evidence="2 3">DS1027</strain>
    </source>
</reference>
<accession>A0ABU1MSS8</accession>
<sequence>QSQLGELVEATGADALTIEELAGALLSIAAVTDPQRREAWRKRGAAFFSGERAEHTSGRGAGDNAHSAAPHDPRLPSPDPATGAT</sequence>
<evidence type="ECO:0000313" key="3">
    <source>
        <dbReference type="Proteomes" id="UP001184150"/>
    </source>
</evidence>
<evidence type="ECO:0000313" key="2">
    <source>
        <dbReference type="EMBL" id="MDR6513389.1"/>
    </source>
</evidence>
<evidence type="ECO:0000256" key="1">
    <source>
        <dbReference type="SAM" id="MobiDB-lite"/>
    </source>
</evidence>
<feature type="non-terminal residue" evidence="2">
    <location>
        <position position="1"/>
    </location>
</feature>
<dbReference type="InterPro" id="IPR009444">
    <property type="entry name" value="Conjugal_tfr_TraD_a-type"/>
</dbReference>
<keyword evidence="3" id="KW-1185">Reference proteome</keyword>
<dbReference type="Proteomes" id="UP001184150">
    <property type="component" value="Unassembled WGS sequence"/>
</dbReference>
<name>A0ABU1MSS8_9SPHN</name>
<comment type="caution">
    <text evidence="2">The sequence shown here is derived from an EMBL/GenBank/DDBJ whole genome shotgun (WGS) entry which is preliminary data.</text>
</comment>
<dbReference type="RefSeq" id="WP_309806654.1">
    <property type="nucleotide sequence ID" value="NZ_JAVDRD010000026.1"/>
</dbReference>
<proteinExistence type="predicted"/>
<evidence type="ECO:0008006" key="4">
    <source>
        <dbReference type="Google" id="ProtNLM"/>
    </source>
</evidence>
<dbReference type="EMBL" id="JAVDRD010000026">
    <property type="protein sequence ID" value="MDR6513389.1"/>
    <property type="molecule type" value="Genomic_DNA"/>
</dbReference>
<feature type="region of interest" description="Disordered" evidence="1">
    <location>
        <begin position="48"/>
        <end position="85"/>
    </location>
</feature>
<gene>
    <name evidence="2" type="ORF">J2792_004283</name>
</gene>
<protein>
    <recommendedName>
        <fullName evidence="4">Conjugal transfer protein TraD</fullName>
    </recommendedName>
</protein>
<dbReference type="Pfam" id="PF06412">
    <property type="entry name" value="TraD"/>
    <property type="match status" value="1"/>
</dbReference>
<organism evidence="2 3">
    <name type="scientific">Novosphingobium capsulatum</name>
    <dbReference type="NCBI Taxonomy" id="13688"/>
    <lineage>
        <taxon>Bacteria</taxon>
        <taxon>Pseudomonadati</taxon>
        <taxon>Pseudomonadota</taxon>
        <taxon>Alphaproteobacteria</taxon>
        <taxon>Sphingomonadales</taxon>
        <taxon>Sphingomonadaceae</taxon>
        <taxon>Novosphingobium</taxon>
    </lineage>
</organism>